<dbReference type="Pfam" id="PF01497">
    <property type="entry name" value="Peripla_BP_2"/>
    <property type="match status" value="1"/>
</dbReference>
<accession>A0A3R9MHJ2</accession>
<keyword evidence="1" id="KW-0732">Signal</keyword>
<comment type="caution">
    <text evidence="3">The sequence shown here is derived from an EMBL/GenBank/DDBJ whole genome shotgun (WGS) entry which is preliminary data.</text>
</comment>
<dbReference type="SUPFAM" id="SSF53807">
    <property type="entry name" value="Helical backbone' metal receptor"/>
    <property type="match status" value="1"/>
</dbReference>
<dbReference type="InterPro" id="IPR002491">
    <property type="entry name" value="ABC_transptr_periplasmic_BD"/>
</dbReference>
<dbReference type="AlphaFoldDB" id="A0A3R9MHJ2"/>
<dbReference type="PANTHER" id="PTHR30535:SF35">
    <property type="entry name" value="PERIPLASMIC BINDING PROTEIN"/>
    <property type="match status" value="1"/>
</dbReference>
<evidence type="ECO:0000313" key="4">
    <source>
        <dbReference type="Proteomes" id="UP000270620"/>
    </source>
</evidence>
<dbReference type="Proteomes" id="UP000270620">
    <property type="component" value="Unassembled WGS sequence"/>
</dbReference>
<evidence type="ECO:0000313" key="3">
    <source>
        <dbReference type="EMBL" id="RSK40668.1"/>
    </source>
</evidence>
<dbReference type="OrthoDB" id="9816357at2"/>
<name>A0A3R9MHJ2_9FLAO</name>
<organism evidence="3 4">
    <name type="scientific">Mangrovimonas spongiae</name>
    <dbReference type="NCBI Taxonomy" id="2494697"/>
    <lineage>
        <taxon>Bacteria</taxon>
        <taxon>Pseudomonadati</taxon>
        <taxon>Bacteroidota</taxon>
        <taxon>Flavobacteriia</taxon>
        <taxon>Flavobacteriales</taxon>
        <taxon>Flavobacteriaceae</taxon>
        <taxon>Mangrovimonas</taxon>
    </lineage>
</organism>
<keyword evidence="4" id="KW-1185">Reference proteome</keyword>
<dbReference type="PROSITE" id="PS50983">
    <property type="entry name" value="FE_B12_PBP"/>
    <property type="match status" value="1"/>
</dbReference>
<feature type="domain" description="Fe/B12 periplasmic-binding" evidence="2">
    <location>
        <begin position="19"/>
        <end position="264"/>
    </location>
</feature>
<dbReference type="InterPro" id="IPR054828">
    <property type="entry name" value="Vit_B12_bind_prot"/>
</dbReference>
<gene>
    <name evidence="3" type="ORF">EJA19_06740</name>
</gene>
<sequence length="264" mass="30383">MQVKDQLHRTLVFQKAPKRIVSLVPSLTELLCDLGLKKYLVGVTKFCVHPKTIKKEALVVGGTKQVHLDKIQLLQPDIILCNKEENTQNIVEQCSQIASVHVSDIYTIDDCLELITMYGSIFNVERKAALLGTSISKAQKSFQDFILEKPVLNVAYFIWSSPWMVAGSDTFINYLLQQNNFKNVFASLKRYPEINLNDEKLTEVDVVLLSSEPYPFKKEHKETLEKQFPNTRVMLVDGEMFSWYGSRLKKAFSYFKRLHKSDLQ</sequence>
<dbReference type="EMBL" id="RWBG01000002">
    <property type="protein sequence ID" value="RSK40668.1"/>
    <property type="molecule type" value="Genomic_DNA"/>
</dbReference>
<dbReference type="InterPro" id="IPR050902">
    <property type="entry name" value="ABC_Transporter_SBP"/>
</dbReference>
<dbReference type="Gene3D" id="3.40.50.1980">
    <property type="entry name" value="Nitrogenase molybdenum iron protein domain"/>
    <property type="match status" value="2"/>
</dbReference>
<evidence type="ECO:0000259" key="2">
    <source>
        <dbReference type="PROSITE" id="PS50983"/>
    </source>
</evidence>
<reference evidence="3 4" key="1">
    <citation type="submission" date="2018-12" db="EMBL/GenBank/DDBJ databases">
        <title>Mangrovimonas spongiae sp. nov., a novel member of the genus Mangrovimonas isolated from marine sponge.</title>
        <authorList>
            <person name="Zhuang L."/>
            <person name="Luo L."/>
        </authorList>
    </citation>
    <scope>NUCLEOTIDE SEQUENCE [LARGE SCALE GENOMIC DNA]</scope>
    <source>
        <strain evidence="3 4">HN-E26</strain>
    </source>
</reference>
<dbReference type="PANTHER" id="PTHR30535">
    <property type="entry name" value="VITAMIN B12-BINDING PROTEIN"/>
    <property type="match status" value="1"/>
</dbReference>
<proteinExistence type="predicted"/>
<protein>
    <submittedName>
        <fullName evidence="3">Cobalamin-binding protein</fullName>
    </submittedName>
</protein>
<dbReference type="NCBIfam" id="NF038402">
    <property type="entry name" value="TroA_like"/>
    <property type="match status" value="1"/>
</dbReference>
<dbReference type="RefSeq" id="WP_125467581.1">
    <property type="nucleotide sequence ID" value="NZ_RWBG01000002.1"/>
</dbReference>
<evidence type="ECO:0000256" key="1">
    <source>
        <dbReference type="ARBA" id="ARBA00022729"/>
    </source>
</evidence>